<protein>
    <submittedName>
        <fullName evidence="5">Thiocyanate hydrolase subunit gamma</fullName>
    </submittedName>
</protein>
<dbReference type="InterPro" id="IPR036648">
    <property type="entry name" value="CN_Hdrase_a/SCN_Hdrase_g_sf"/>
</dbReference>
<dbReference type="RefSeq" id="WP_085668380.1">
    <property type="nucleotide sequence ID" value="NZ_JACKRU010000879.1"/>
</dbReference>
<reference evidence="5 6" key="1">
    <citation type="submission" date="2016-01" db="EMBL/GenBank/DDBJ databases">
        <title>The new phylogeny of the genus Mycobacterium.</title>
        <authorList>
            <person name="Tarcisio F."/>
            <person name="Conor M."/>
            <person name="Antonella G."/>
            <person name="Elisabetta G."/>
            <person name="Giulia F.S."/>
            <person name="Sara T."/>
            <person name="Anna F."/>
            <person name="Clotilde B."/>
            <person name="Roberto B."/>
            <person name="Veronica D.S."/>
            <person name="Fabio R."/>
            <person name="Monica P."/>
            <person name="Olivier J."/>
            <person name="Enrico T."/>
            <person name="Nicola S."/>
        </authorList>
    </citation>
    <scope>NUCLEOTIDE SEQUENCE [LARGE SCALE GENOMIC DNA]</scope>
    <source>
        <strain evidence="5 6">DSM 44166</strain>
    </source>
</reference>
<keyword evidence="5" id="KW-0378">Hydrolase</keyword>
<dbReference type="Proteomes" id="UP000193317">
    <property type="component" value="Unassembled WGS sequence"/>
</dbReference>
<keyword evidence="2 3" id="KW-0479">Metal-binding</keyword>
<sequence>MTDHQTDKQTCGTNVHEHRPHAPMVEEVSDFEALEVAVRELCLEKGIFTAEDFRAFAEFAEKIGPTPASHLVAKCWLDDDFKAFALESPMEACKTVGVDWMQPTGFGTPSDFTALHILENTPKIHHVIVCTLCSCYPRPLLGNSPEWYRTPNYRRRLVRYPRDVLAEFGTHLGADVEIRVEDSNQKHRFMVLPVRPEGTEGWNEDQLAEIVTRDCMIGVALPKPGVNENITASRVLKARRGARHE</sequence>
<proteinExistence type="inferred from homology"/>
<keyword evidence="3" id="KW-0408">Iron</keyword>
<feature type="binding site" evidence="3">
    <location>
        <position position="134"/>
    </location>
    <ligand>
        <name>Fe(3+)</name>
        <dbReference type="ChEBI" id="CHEBI:29034"/>
    </ligand>
</feature>
<dbReference type="PIRSF" id="PIRSF001426">
    <property type="entry name" value="NHase_alpha"/>
    <property type="match status" value="1"/>
</dbReference>
<dbReference type="InterPro" id="IPR023901">
    <property type="entry name" value="Thiocyan_Hydrolase_gsu"/>
</dbReference>
<keyword evidence="6" id="KW-1185">Reference proteome</keyword>
<dbReference type="GO" id="GO:0016787">
    <property type="term" value="F:hydrolase activity"/>
    <property type="evidence" value="ECO:0007669"/>
    <property type="project" value="UniProtKB-KW"/>
</dbReference>
<dbReference type="SUPFAM" id="SSF56209">
    <property type="entry name" value="Nitrile hydratase alpha chain"/>
    <property type="match status" value="1"/>
</dbReference>
<evidence type="ECO:0000259" key="4">
    <source>
        <dbReference type="Pfam" id="PF02979"/>
    </source>
</evidence>
<feature type="binding site" evidence="3">
    <location>
        <position position="133"/>
    </location>
    <ligand>
        <name>Fe(3+)</name>
        <dbReference type="ChEBI" id="CHEBI:29034"/>
    </ligand>
</feature>
<accession>A0A1X2FLE2</accession>
<evidence type="ECO:0000256" key="1">
    <source>
        <dbReference type="ARBA" id="ARBA00009363"/>
    </source>
</evidence>
<evidence type="ECO:0000313" key="5">
    <source>
        <dbReference type="EMBL" id="ORX19253.1"/>
    </source>
</evidence>
<dbReference type="GO" id="GO:0046914">
    <property type="term" value="F:transition metal ion binding"/>
    <property type="evidence" value="ECO:0007669"/>
    <property type="project" value="InterPro"/>
</dbReference>
<evidence type="ECO:0000256" key="2">
    <source>
        <dbReference type="ARBA" id="ARBA00022723"/>
    </source>
</evidence>
<feature type="binding site" evidence="3">
    <location>
        <position position="130"/>
    </location>
    <ligand>
        <name>Fe(3+)</name>
        <dbReference type="ChEBI" id="CHEBI:29034"/>
    </ligand>
</feature>
<dbReference type="Gene3D" id="3.90.330.10">
    <property type="entry name" value="Nitrile hydratase alpha /Thiocyanate hydrolase gamma"/>
    <property type="match status" value="1"/>
</dbReference>
<feature type="domain" description="Nitrile hydratase alpha/Thiocyanate hydrolase gamma" evidence="4">
    <location>
        <begin position="30"/>
        <end position="220"/>
    </location>
</feature>
<dbReference type="EMBL" id="LQPW01000004">
    <property type="protein sequence ID" value="ORX19253.1"/>
    <property type="molecule type" value="Genomic_DNA"/>
</dbReference>
<dbReference type="InterPro" id="IPR004232">
    <property type="entry name" value="CN_Hdrtase_a/SCN_Hdrlase_g"/>
</dbReference>
<dbReference type="AlphaFoldDB" id="A0A1X2FLE2"/>
<gene>
    <name evidence="5" type="ORF">AWC27_15870</name>
</gene>
<comment type="similarity">
    <text evidence="1">Belongs to the nitrile hydratase subunit alpha family.</text>
</comment>
<evidence type="ECO:0000256" key="3">
    <source>
        <dbReference type="PIRSR" id="PIRSR001426-1"/>
    </source>
</evidence>
<organism evidence="5 6">
    <name type="scientific">Mycobacterium szulgai</name>
    <dbReference type="NCBI Taxonomy" id="1787"/>
    <lineage>
        <taxon>Bacteria</taxon>
        <taxon>Bacillati</taxon>
        <taxon>Actinomycetota</taxon>
        <taxon>Actinomycetes</taxon>
        <taxon>Mycobacteriales</taxon>
        <taxon>Mycobacteriaceae</taxon>
        <taxon>Mycobacterium</taxon>
    </lineage>
</organism>
<dbReference type="NCBIfam" id="TIGR03887">
    <property type="entry name" value="thiocyan_alph"/>
    <property type="match status" value="1"/>
</dbReference>
<dbReference type="Pfam" id="PF02979">
    <property type="entry name" value="NHase_alpha"/>
    <property type="match status" value="1"/>
</dbReference>
<comment type="caution">
    <text evidence="5">The sequence shown here is derived from an EMBL/GenBank/DDBJ whole genome shotgun (WGS) entry which is preliminary data.</text>
</comment>
<feature type="binding site" evidence="3">
    <location>
        <position position="135"/>
    </location>
    <ligand>
        <name>Fe(3+)</name>
        <dbReference type="ChEBI" id="CHEBI:29034"/>
    </ligand>
</feature>
<evidence type="ECO:0000313" key="6">
    <source>
        <dbReference type="Proteomes" id="UP000193317"/>
    </source>
</evidence>
<dbReference type="OrthoDB" id="528553at2"/>
<dbReference type="InterPro" id="IPR023900">
    <property type="entry name" value="CN_Hdrtase_asu/SCN_Hdrlase_gsu"/>
</dbReference>
<name>A0A1X2FLE2_MYCSZ</name>